<keyword evidence="5" id="KW-0029">Amino-acid transport</keyword>
<dbReference type="InterPro" id="IPR052156">
    <property type="entry name" value="BCAA_Transport_ATP-bd_LivF"/>
</dbReference>
<dbReference type="PROSITE" id="PS50893">
    <property type="entry name" value="ABC_TRANSPORTER_2"/>
    <property type="match status" value="1"/>
</dbReference>
<gene>
    <name evidence="7" type="ORF">DCC39_09895</name>
</gene>
<dbReference type="Pfam" id="PF00005">
    <property type="entry name" value="ABC_tran"/>
    <property type="match status" value="1"/>
</dbReference>
<comment type="caution">
    <text evidence="7">The sequence shown here is derived from an EMBL/GenBank/DDBJ whole genome shotgun (WGS) entry which is preliminary data.</text>
</comment>
<evidence type="ECO:0000256" key="4">
    <source>
        <dbReference type="ARBA" id="ARBA00022840"/>
    </source>
</evidence>
<keyword evidence="8" id="KW-1185">Reference proteome</keyword>
<dbReference type="PANTHER" id="PTHR43820:SF8">
    <property type="entry name" value="ABC TRANSPORTER SUBSTRATE-BINDING PROTEIN"/>
    <property type="match status" value="1"/>
</dbReference>
<dbReference type="GO" id="GO:0016887">
    <property type="term" value="F:ATP hydrolysis activity"/>
    <property type="evidence" value="ECO:0007669"/>
    <property type="project" value="InterPro"/>
</dbReference>
<evidence type="ECO:0000313" key="8">
    <source>
        <dbReference type="Proteomes" id="UP000245998"/>
    </source>
</evidence>
<dbReference type="InterPro" id="IPR003439">
    <property type="entry name" value="ABC_transporter-like_ATP-bd"/>
</dbReference>
<evidence type="ECO:0000256" key="2">
    <source>
        <dbReference type="ARBA" id="ARBA00022448"/>
    </source>
</evidence>
<dbReference type="RefSeq" id="WP_116554737.1">
    <property type="nucleotide sequence ID" value="NZ_QCZG01000018.1"/>
</dbReference>
<dbReference type="GO" id="GO:0015658">
    <property type="term" value="F:branched-chain amino acid transmembrane transporter activity"/>
    <property type="evidence" value="ECO:0007669"/>
    <property type="project" value="TreeGrafter"/>
</dbReference>
<evidence type="ECO:0000313" key="7">
    <source>
        <dbReference type="EMBL" id="PWA11142.1"/>
    </source>
</evidence>
<dbReference type="SMART" id="SM00382">
    <property type="entry name" value="AAA"/>
    <property type="match status" value="1"/>
</dbReference>
<keyword evidence="3" id="KW-0547">Nucleotide-binding</keyword>
<dbReference type="OrthoDB" id="9776369at2"/>
<evidence type="ECO:0000256" key="3">
    <source>
        <dbReference type="ARBA" id="ARBA00022741"/>
    </source>
</evidence>
<dbReference type="GO" id="GO:0015807">
    <property type="term" value="P:L-amino acid transport"/>
    <property type="evidence" value="ECO:0007669"/>
    <property type="project" value="TreeGrafter"/>
</dbReference>
<protein>
    <submittedName>
        <fullName evidence="7">ABC transporter ATP-binding protein</fullName>
    </submittedName>
</protein>
<dbReference type="CDD" id="cd03224">
    <property type="entry name" value="ABC_TM1139_LivF_branched"/>
    <property type="match status" value="1"/>
</dbReference>
<dbReference type="PANTHER" id="PTHR43820">
    <property type="entry name" value="HIGH-AFFINITY BRANCHED-CHAIN AMINO ACID TRANSPORT ATP-BINDING PROTEIN LIVF"/>
    <property type="match status" value="1"/>
</dbReference>
<dbReference type="Gene3D" id="3.40.50.300">
    <property type="entry name" value="P-loop containing nucleotide triphosphate hydrolases"/>
    <property type="match status" value="1"/>
</dbReference>
<evidence type="ECO:0000259" key="6">
    <source>
        <dbReference type="PROSITE" id="PS50893"/>
    </source>
</evidence>
<evidence type="ECO:0000256" key="5">
    <source>
        <dbReference type="ARBA" id="ARBA00022970"/>
    </source>
</evidence>
<dbReference type="GO" id="GO:0005524">
    <property type="term" value="F:ATP binding"/>
    <property type="evidence" value="ECO:0007669"/>
    <property type="project" value="UniProtKB-KW"/>
</dbReference>
<reference evidence="7 8" key="1">
    <citation type="submission" date="2018-04" db="EMBL/GenBank/DDBJ databases">
        <title>Camelliibacillus theae gen. nov., sp. nov., isolated from Pu'er tea.</title>
        <authorList>
            <person name="Niu L."/>
        </authorList>
    </citation>
    <scope>NUCLEOTIDE SEQUENCE [LARGE SCALE GENOMIC DNA]</scope>
    <source>
        <strain evidence="7 8">T8</strain>
    </source>
</reference>
<dbReference type="InterPro" id="IPR003593">
    <property type="entry name" value="AAA+_ATPase"/>
</dbReference>
<dbReference type="PROSITE" id="PS00211">
    <property type="entry name" value="ABC_TRANSPORTER_1"/>
    <property type="match status" value="1"/>
</dbReference>
<dbReference type="InterPro" id="IPR027417">
    <property type="entry name" value="P-loop_NTPase"/>
</dbReference>
<name>A0A2U1K157_9BACI</name>
<dbReference type="SUPFAM" id="SSF52540">
    <property type="entry name" value="P-loop containing nucleoside triphosphate hydrolases"/>
    <property type="match status" value="1"/>
</dbReference>
<comment type="similarity">
    <text evidence="1">Belongs to the ABC transporter superfamily.</text>
</comment>
<dbReference type="InterPro" id="IPR017871">
    <property type="entry name" value="ABC_transporter-like_CS"/>
</dbReference>
<feature type="domain" description="ABC transporter" evidence="6">
    <location>
        <begin position="2"/>
        <end position="241"/>
    </location>
</feature>
<dbReference type="Proteomes" id="UP000245998">
    <property type="component" value="Unassembled WGS sequence"/>
</dbReference>
<sequence>MLRVNNIETVYSRIILVLKGMSLEVQEGKIVALLGSNGAGKSTTLKAISGLLKGEGGQITDGTIEFEGAKLNDVSPDVIVKKGIFHCMEGRRVFKHLTVEENLMAGAYTRKDRKNLKNDIERVYHYFPKLKMLHSRHAGLLSGGEQQMLAIGRGIMAKPKLLLLDEPSLGIAPLLVKEIFENIKQINKEEGTSMLIVEQNANVALSIADYGYIMENGRIVMEGGVNSLLSNEEVRDYYLGVSKEGDIDYKEIKAYKRRKRIAW</sequence>
<evidence type="ECO:0000256" key="1">
    <source>
        <dbReference type="ARBA" id="ARBA00005417"/>
    </source>
</evidence>
<organism evidence="7 8">
    <name type="scientific">Pueribacillus theae</name>
    <dbReference type="NCBI Taxonomy" id="2171751"/>
    <lineage>
        <taxon>Bacteria</taxon>
        <taxon>Bacillati</taxon>
        <taxon>Bacillota</taxon>
        <taxon>Bacilli</taxon>
        <taxon>Bacillales</taxon>
        <taxon>Bacillaceae</taxon>
        <taxon>Pueribacillus</taxon>
    </lineage>
</organism>
<dbReference type="AlphaFoldDB" id="A0A2U1K157"/>
<keyword evidence="4 7" id="KW-0067">ATP-binding</keyword>
<keyword evidence="2" id="KW-0813">Transport</keyword>
<dbReference type="EMBL" id="QCZG01000018">
    <property type="protein sequence ID" value="PWA11142.1"/>
    <property type="molecule type" value="Genomic_DNA"/>
</dbReference>
<accession>A0A2U1K157</accession>
<proteinExistence type="inferred from homology"/>